<gene>
    <name evidence="2" type="ordered locus">AciX8_2723</name>
</gene>
<keyword evidence="3" id="KW-1185">Reference proteome</keyword>
<dbReference type="PANTHER" id="PTHR41700">
    <property type="entry name" value="GCN5-RELATED N-ACETYLTRANSFERASE"/>
    <property type="match status" value="1"/>
</dbReference>
<dbReference type="SUPFAM" id="SSF55729">
    <property type="entry name" value="Acyl-CoA N-acyltransferases (Nat)"/>
    <property type="match status" value="1"/>
</dbReference>
<dbReference type="CDD" id="cd04301">
    <property type="entry name" value="NAT_SF"/>
    <property type="match status" value="1"/>
</dbReference>
<dbReference type="InterPro" id="IPR038764">
    <property type="entry name" value="GNAT_N_AcTrfase_prd"/>
</dbReference>
<dbReference type="Pfam" id="PF00583">
    <property type="entry name" value="Acetyltransf_1"/>
    <property type="match status" value="1"/>
</dbReference>
<dbReference type="STRING" id="682795.AciX8_2723"/>
<dbReference type="PANTHER" id="PTHR41700:SF1">
    <property type="entry name" value="N-ACETYLTRANSFERASE DOMAIN-CONTAINING PROTEIN"/>
    <property type="match status" value="1"/>
</dbReference>
<accession>G8P1Y1</accession>
<proteinExistence type="predicted"/>
<dbReference type="Gene3D" id="3.40.630.30">
    <property type="match status" value="1"/>
</dbReference>
<dbReference type="eggNOG" id="COG3375">
    <property type="taxonomic scope" value="Bacteria"/>
</dbReference>
<feature type="domain" description="N-acetyltransferase" evidence="1">
    <location>
        <begin position="11"/>
        <end position="172"/>
    </location>
</feature>
<dbReference type="InterPro" id="IPR016181">
    <property type="entry name" value="Acyl_CoA_acyltransferase"/>
</dbReference>
<organism evidence="2 3">
    <name type="scientific">Granulicella mallensis (strain ATCC BAA-1857 / DSM 23137 / MP5ACTX8)</name>
    <dbReference type="NCBI Taxonomy" id="682795"/>
    <lineage>
        <taxon>Bacteria</taxon>
        <taxon>Pseudomonadati</taxon>
        <taxon>Acidobacteriota</taxon>
        <taxon>Terriglobia</taxon>
        <taxon>Terriglobales</taxon>
        <taxon>Acidobacteriaceae</taxon>
        <taxon>Granulicella</taxon>
    </lineage>
</organism>
<dbReference type="EMBL" id="CP003130">
    <property type="protein sequence ID" value="AEU37033.1"/>
    <property type="molecule type" value="Genomic_DNA"/>
</dbReference>
<evidence type="ECO:0000313" key="2">
    <source>
        <dbReference type="EMBL" id="AEU37033.1"/>
    </source>
</evidence>
<keyword evidence="2" id="KW-0808">Transferase</keyword>
<reference evidence="2 3" key="1">
    <citation type="submission" date="2011-11" db="EMBL/GenBank/DDBJ databases">
        <title>Complete sequence of Granulicella mallensis MP5ACTX8.</title>
        <authorList>
            <consortium name="US DOE Joint Genome Institute"/>
            <person name="Lucas S."/>
            <person name="Copeland A."/>
            <person name="Lapidus A."/>
            <person name="Cheng J.-F."/>
            <person name="Goodwin L."/>
            <person name="Pitluck S."/>
            <person name="Peters L."/>
            <person name="Lu M."/>
            <person name="Detter J.C."/>
            <person name="Han C."/>
            <person name="Tapia R."/>
            <person name="Land M."/>
            <person name="Hauser L."/>
            <person name="Kyrpides N."/>
            <person name="Ivanova N."/>
            <person name="Mikhailova N."/>
            <person name="Pagani I."/>
            <person name="Rawat S."/>
            <person name="Mannisto M."/>
            <person name="Haggblom M."/>
            <person name="Woyke T."/>
        </authorList>
    </citation>
    <scope>NUCLEOTIDE SEQUENCE [LARGE SCALE GENOMIC DNA]</scope>
    <source>
        <strain evidence="3">ATCC BAA-1857 / DSM 23137 / MP5ACTX8</strain>
    </source>
</reference>
<evidence type="ECO:0000259" key="1">
    <source>
        <dbReference type="PROSITE" id="PS51186"/>
    </source>
</evidence>
<dbReference type="Proteomes" id="UP000007113">
    <property type="component" value="Chromosome"/>
</dbReference>
<evidence type="ECO:0000313" key="3">
    <source>
        <dbReference type="Proteomes" id="UP000007113"/>
    </source>
</evidence>
<dbReference type="InterPro" id="IPR000182">
    <property type="entry name" value="GNAT_dom"/>
</dbReference>
<protein>
    <submittedName>
        <fullName evidence="2">GCN5-related N-acetyltransferase</fullName>
    </submittedName>
</protein>
<sequence length="257" mass="28991">MDGVKQTGARIHIESLTELEQFDRCVELQLAVWNYSEGDLIPRRMFLIASRIGGQVLGAFDGDRIVGFAMGLPAYRNGHPYLHSHMVGVLAEYRNAGIGRQLKLAQREDALARGFELMEWTFDPLEIKNAHLNISKLGAISRRYKRDFYGPSSSPLQGGLPTDRVYAEWWLRSERVTRVLAGEAPVIEATEYVEVPAEIYDWKASTTERDAAREVQSRNADALESAFARGLSVLGYERTAKGDGRFLLGVWNEQHLY</sequence>
<name>G8P1Y1_GRAMM</name>
<dbReference type="AlphaFoldDB" id="G8P1Y1"/>
<dbReference type="PROSITE" id="PS51186">
    <property type="entry name" value="GNAT"/>
    <property type="match status" value="1"/>
</dbReference>
<dbReference type="GO" id="GO:0016747">
    <property type="term" value="F:acyltransferase activity, transferring groups other than amino-acyl groups"/>
    <property type="evidence" value="ECO:0007669"/>
    <property type="project" value="InterPro"/>
</dbReference>
<dbReference type="HOGENOM" id="CLU_061573_1_0_0"/>
<dbReference type="KEGG" id="gma:AciX8_2723"/>